<dbReference type="InterPro" id="IPR001173">
    <property type="entry name" value="Glyco_trans_2-like"/>
</dbReference>
<evidence type="ECO:0000256" key="1">
    <source>
        <dbReference type="ARBA" id="ARBA00006739"/>
    </source>
</evidence>
<comment type="caution">
    <text evidence="6">The sequence shown here is derived from an EMBL/GenBank/DDBJ whole genome shotgun (WGS) entry which is preliminary data.</text>
</comment>
<organism evidence="6 8">
    <name type="scientific">Alistipes finegoldii</name>
    <dbReference type="NCBI Taxonomy" id="214856"/>
    <lineage>
        <taxon>Bacteria</taxon>
        <taxon>Pseudomonadati</taxon>
        <taxon>Bacteroidota</taxon>
        <taxon>Bacteroidia</taxon>
        <taxon>Bacteroidales</taxon>
        <taxon>Rikenellaceae</taxon>
        <taxon>Alistipes</taxon>
    </lineage>
</organism>
<dbReference type="Gene3D" id="3.90.550.10">
    <property type="entry name" value="Spore Coat Polysaccharide Biosynthesis Protein SpsA, Chain A"/>
    <property type="match status" value="1"/>
</dbReference>
<dbReference type="PANTHER" id="PTHR43685:SF5">
    <property type="entry name" value="GLYCOSYLTRANSFERASE EPSE-RELATED"/>
    <property type="match status" value="1"/>
</dbReference>
<dbReference type="InterPro" id="IPR050834">
    <property type="entry name" value="Glycosyltransf_2"/>
</dbReference>
<keyword evidence="3 6" id="KW-0808">Transferase</keyword>
<accession>A0AAE4LLK2</accession>
<protein>
    <submittedName>
        <fullName evidence="5">Glycosyltransferase family 2 protein</fullName>
    </submittedName>
    <submittedName>
        <fullName evidence="6">Glycosyltransferase family A protein</fullName>
        <ecNumber evidence="6">2.4.-.-</ecNumber>
    </submittedName>
</protein>
<keyword evidence="7" id="KW-1185">Reference proteome</keyword>
<evidence type="ECO:0000256" key="3">
    <source>
        <dbReference type="ARBA" id="ARBA00022679"/>
    </source>
</evidence>
<evidence type="ECO:0000313" key="6">
    <source>
        <dbReference type="EMBL" id="MDU0259883.1"/>
    </source>
</evidence>
<name>A0AAE4LLK2_9BACT</name>
<proteinExistence type="inferred from homology"/>
<evidence type="ECO:0000259" key="4">
    <source>
        <dbReference type="Pfam" id="PF00535"/>
    </source>
</evidence>
<dbReference type="PANTHER" id="PTHR43685">
    <property type="entry name" value="GLYCOSYLTRANSFERASE"/>
    <property type="match status" value="1"/>
</dbReference>
<feature type="domain" description="Glycosyltransferase 2-like" evidence="4">
    <location>
        <begin position="9"/>
        <end position="165"/>
    </location>
</feature>
<sequence length="324" mass="37973">MQKQTPLISVIMPLYNAERFVGESIENVLRQTVGDFELIVIDDASTDASAEIARAYAAKDNRIVLMHNELNSGAARTRNRALDAARGKFITFMDADDLCSPERFAKQLAFFERHPQTDICGSYYTMFGTRGGENDELKIQVPLTHEEIQYQLFFGCPFGMSSVMLRSEPFKRTGIRFRECMAEDYQLWVDLSEHLRMANIPEYLTFYRRWEDQISTRQLDRQTLSAQLTQQEQLARKLGVRLSDDEARIFTRFSLRTGEVKKRELASYRRILTRLYKAGIRHSHDPKLLKRQLMRRYKMACGLFYPSWRVWIHKRLFLVRLLAS</sequence>
<dbReference type="EMBL" id="JAWDES010000005">
    <property type="protein sequence ID" value="MDU0259883.1"/>
    <property type="molecule type" value="Genomic_DNA"/>
</dbReference>
<dbReference type="RefSeq" id="WP_014776033.1">
    <property type="nucleotide sequence ID" value="NZ_BAAFKU010000015.1"/>
</dbReference>
<dbReference type="Proteomes" id="UP000324870">
    <property type="component" value="Unassembled WGS sequence"/>
</dbReference>
<gene>
    <name evidence="5" type="ORF">F2A26_06530</name>
    <name evidence="6" type="ORF">RVH17_07125</name>
</gene>
<dbReference type="Proteomes" id="UP001181347">
    <property type="component" value="Unassembled WGS sequence"/>
</dbReference>
<dbReference type="CDD" id="cd00761">
    <property type="entry name" value="Glyco_tranf_GTA_type"/>
    <property type="match status" value="1"/>
</dbReference>
<dbReference type="Pfam" id="PF00535">
    <property type="entry name" value="Glycos_transf_2"/>
    <property type="match status" value="1"/>
</dbReference>
<dbReference type="GO" id="GO:0016757">
    <property type="term" value="F:glycosyltransferase activity"/>
    <property type="evidence" value="ECO:0007669"/>
    <property type="project" value="UniProtKB-KW"/>
</dbReference>
<evidence type="ECO:0000256" key="2">
    <source>
        <dbReference type="ARBA" id="ARBA00022676"/>
    </source>
</evidence>
<dbReference type="AlphaFoldDB" id="A0AAE4LLK2"/>
<reference evidence="6" key="2">
    <citation type="submission" date="2023-10" db="EMBL/GenBank/DDBJ databases">
        <title>Genome Sequence of the Bacteria from From Gut Wall in Crohn's Disease.</title>
        <authorList>
            <person name="Rodriguez-Palacios A."/>
        </authorList>
    </citation>
    <scope>NUCLEOTIDE SEQUENCE</scope>
    <source>
        <strain evidence="6">CavFT-hAR58</strain>
    </source>
</reference>
<evidence type="ECO:0000313" key="8">
    <source>
        <dbReference type="Proteomes" id="UP001181347"/>
    </source>
</evidence>
<reference evidence="5 7" key="1">
    <citation type="journal article" date="2019" name="Nat. Med.">
        <title>A library of human gut bacterial isolates paired with longitudinal multiomics data enables mechanistic microbiome research.</title>
        <authorList>
            <person name="Poyet M."/>
            <person name="Groussin M."/>
            <person name="Gibbons S.M."/>
            <person name="Avila-Pacheco J."/>
            <person name="Jiang X."/>
            <person name="Kearney S.M."/>
            <person name="Perrotta A.R."/>
            <person name="Berdy B."/>
            <person name="Zhao S."/>
            <person name="Lieberman T.D."/>
            <person name="Swanson P.K."/>
            <person name="Smith M."/>
            <person name="Roesemann S."/>
            <person name="Alexander J.E."/>
            <person name="Rich S.A."/>
            <person name="Livny J."/>
            <person name="Vlamakis H."/>
            <person name="Clish C."/>
            <person name="Bullock K."/>
            <person name="Deik A."/>
            <person name="Scott J."/>
            <person name="Pierce K.A."/>
            <person name="Xavier R.J."/>
            <person name="Alm E.J."/>
        </authorList>
    </citation>
    <scope>NUCLEOTIDE SEQUENCE [LARGE SCALE GENOMIC DNA]</scope>
    <source>
        <strain evidence="5 7">BIOML-A1</strain>
    </source>
</reference>
<dbReference type="OMA" id="QNCEDND"/>
<keyword evidence="2 6" id="KW-0328">Glycosyltransferase</keyword>
<dbReference type="EC" id="2.4.-.-" evidence="6"/>
<evidence type="ECO:0000313" key="7">
    <source>
        <dbReference type="Proteomes" id="UP000324870"/>
    </source>
</evidence>
<dbReference type="EMBL" id="VVND01000007">
    <property type="protein sequence ID" value="KAA3159689.1"/>
    <property type="molecule type" value="Genomic_DNA"/>
</dbReference>
<evidence type="ECO:0000313" key="5">
    <source>
        <dbReference type="EMBL" id="KAA3159689.1"/>
    </source>
</evidence>
<dbReference type="InterPro" id="IPR029044">
    <property type="entry name" value="Nucleotide-diphossugar_trans"/>
</dbReference>
<comment type="similarity">
    <text evidence="1">Belongs to the glycosyltransferase 2 family.</text>
</comment>
<dbReference type="SUPFAM" id="SSF53448">
    <property type="entry name" value="Nucleotide-diphospho-sugar transferases"/>
    <property type="match status" value="1"/>
</dbReference>